<dbReference type="EMBL" id="JAZGLY010000003">
    <property type="protein sequence ID" value="MEE6186951.1"/>
    <property type="molecule type" value="Genomic_DNA"/>
</dbReference>
<dbReference type="Proteomes" id="UP001357452">
    <property type="component" value="Unassembled WGS sequence"/>
</dbReference>
<evidence type="ECO:0000313" key="1">
    <source>
        <dbReference type="EMBL" id="MEE6186951.1"/>
    </source>
</evidence>
<organism evidence="1 2">
    <name type="scientific">Niabella digestorum</name>
    <dbReference type="NCBI Taxonomy" id="3117701"/>
    <lineage>
        <taxon>Bacteria</taxon>
        <taxon>Pseudomonadati</taxon>
        <taxon>Bacteroidota</taxon>
        <taxon>Chitinophagia</taxon>
        <taxon>Chitinophagales</taxon>
        <taxon>Chitinophagaceae</taxon>
        <taxon>Niabella</taxon>
    </lineage>
</organism>
<dbReference type="RefSeq" id="WP_330974360.1">
    <property type="nucleotide sequence ID" value="NZ_JAZGLY010000003.1"/>
</dbReference>
<proteinExistence type="predicted"/>
<keyword evidence="2" id="KW-1185">Reference proteome</keyword>
<accession>A0ABU7RG82</accession>
<protein>
    <submittedName>
        <fullName evidence="1">Uncharacterized protein</fullName>
    </submittedName>
</protein>
<name>A0ABU7RG82_9BACT</name>
<evidence type="ECO:0000313" key="2">
    <source>
        <dbReference type="Proteomes" id="UP001357452"/>
    </source>
</evidence>
<gene>
    <name evidence="1" type="ORF">V2H41_06665</name>
</gene>
<reference evidence="1 2" key="1">
    <citation type="submission" date="2024-01" db="EMBL/GenBank/DDBJ databases">
        <title>Niabella digestum sp. nov., isolated from waste digestion system.</title>
        <authorList>
            <person name="Zhang L."/>
        </authorList>
    </citation>
    <scope>NUCLEOTIDE SEQUENCE [LARGE SCALE GENOMIC DNA]</scope>
    <source>
        <strain evidence="1 2">A18</strain>
    </source>
</reference>
<comment type="caution">
    <text evidence="1">The sequence shown here is derived from an EMBL/GenBank/DDBJ whole genome shotgun (WGS) entry which is preliminary data.</text>
</comment>
<sequence>MYTSYIGKKFLKLYNKKNGTEYTAEQFFDEIFFNLFFTDESHLMHVSNSPFFQKTKEADIALHGSKSLAQLATLKSNIENDTPNMSIYVGAYAKDIGGTTSGQVSTLNIEINSEEMYSSWIGEALAVGINGRLVMLIDNEDILWNLFLGWKFYRKFLNSTPNVKDKQIETWNGQWLCHCFSDDFDEEYPEDGLNINPESVEGKLAIPTVKWTTVILTLSKKFPNTQMTVYAYNLSQINTTLGFINLYLHEIHEIYEVRDLLILDSEKTILSDSDIAKLEPLYNFKNACAFGTIGIKALEPAKLREYMPRGSTLYAQGKEFKFKDEDSYYQYNLFKIWIYAMLNKTELLQSASEIANSLIAIEKEDERGKKLFSTISKDVRESKNLKDFVDNLSKILEHTSESADSFKKCVENVLKMPTDLFPLFITLIRFEYAYQKSK</sequence>